<dbReference type="Pfam" id="PF03637">
    <property type="entry name" value="Mob1_phocein"/>
    <property type="match status" value="1"/>
</dbReference>
<protein>
    <submittedName>
        <fullName evidence="5">MOB kinase activator 2</fullName>
    </submittedName>
</protein>
<keyword evidence="3" id="KW-0479">Metal-binding</keyword>
<dbReference type="SMR" id="A0A5F8AI99"/>
<dbReference type="VEuPathDB" id="HostDB:ENSMMUG00000017450"/>
<gene>
    <name evidence="5 7" type="primary">MOB2</name>
</gene>
<dbReference type="ExpressionAtlas" id="A0A5F8AI99">
    <property type="expression patterns" value="baseline"/>
</dbReference>
<dbReference type="Gene3D" id="1.20.140.30">
    <property type="entry name" value="MOB kinase activator"/>
    <property type="match status" value="1"/>
</dbReference>
<dbReference type="InterPro" id="IPR005301">
    <property type="entry name" value="MOB_kinase_act_fam"/>
</dbReference>
<organism evidence="5 6">
    <name type="scientific">Macaca mulatta</name>
    <name type="common">Rhesus macaque</name>
    <dbReference type="NCBI Taxonomy" id="9544"/>
    <lineage>
        <taxon>Eukaryota</taxon>
        <taxon>Metazoa</taxon>
        <taxon>Chordata</taxon>
        <taxon>Craniata</taxon>
        <taxon>Vertebrata</taxon>
        <taxon>Euteleostomi</taxon>
        <taxon>Mammalia</taxon>
        <taxon>Eutheria</taxon>
        <taxon>Euarchontoglires</taxon>
        <taxon>Primates</taxon>
        <taxon>Haplorrhini</taxon>
        <taxon>Catarrhini</taxon>
        <taxon>Cercopithecidae</taxon>
        <taxon>Cercopithecinae</taxon>
        <taxon>Macaca</taxon>
    </lineage>
</organism>
<accession>A0A5F8AI99</accession>
<evidence type="ECO:0000313" key="6">
    <source>
        <dbReference type="Proteomes" id="UP000006718"/>
    </source>
</evidence>
<dbReference type="VGNC" id="VGNC:101353">
    <property type="gene designation" value="MOB2"/>
</dbReference>
<reference evidence="5" key="2">
    <citation type="submission" date="2019-01" db="EMBL/GenBank/DDBJ databases">
        <authorList>
            <person name="Graves T."/>
            <person name="Eichler E.E."/>
            <person name="Wilson R.K."/>
        </authorList>
    </citation>
    <scope>NUCLEOTIDE SEQUENCE [LARGE SCALE GENOMIC DNA]</scope>
    <source>
        <strain evidence="5">17573</strain>
    </source>
</reference>
<evidence type="ECO:0000256" key="3">
    <source>
        <dbReference type="PIRSR" id="PIRSR605301-1"/>
    </source>
</evidence>
<reference evidence="6" key="1">
    <citation type="journal article" date="2007" name="Science">
        <title>Evolutionary and biomedical insights from the rhesus macaque genome.</title>
        <authorList>
            <person name="Gibbs R.A."/>
            <person name="Rogers J."/>
            <person name="Katze M.G."/>
            <person name="Bumgarner R."/>
            <person name="Weinstock G.M."/>
            <person name="Mardis E.R."/>
            <person name="Remington K.A."/>
            <person name="Strausberg R.L."/>
            <person name="Venter J.C."/>
            <person name="Wilson R.K."/>
            <person name="Batzer M.A."/>
            <person name="Bustamante C.D."/>
            <person name="Eichler E.E."/>
            <person name="Hahn M.W."/>
            <person name="Hardison R.C."/>
            <person name="Makova K.D."/>
            <person name="Miller W."/>
            <person name="Milosavljevic A."/>
            <person name="Palermo R.E."/>
            <person name="Siepel A."/>
            <person name="Sikela J.M."/>
            <person name="Attaway T."/>
            <person name="Bell S."/>
            <person name="Bernard K.E."/>
            <person name="Buhay C.J."/>
            <person name="Chandrabose M.N."/>
            <person name="Dao M."/>
            <person name="Davis C."/>
            <person name="Delehaunty K.D."/>
            <person name="Ding Y."/>
            <person name="Dinh H.H."/>
            <person name="Dugan-Rocha S."/>
            <person name="Fulton L.A."/>
            <person name="Gabisi R.A."/>
            <person name="Garner T.T."/>
            <person name="Godfrey J."/>
            <person name="Hawes A.C."/>
            <person name="Hernandez J."/>
            <person name="Hines S."/>
            <person name="Holder M."/>
            <person name="Hume J."/>
            <person name="Jhangiani S.N."/>
            <person name="Joshi V."/>
            <person name="Khan Z.M."/>
            <person name="Kirkness E.F."/>
            <person name="Cree A."/>
            <person name="Fowler R.G."/>
            <person name="Lee S."/>
            <person name="Lewis L.R."/>
            <person name="Li Z."/>
            <person name="Liu Y.-S."/>
            <person name="Moore S.M."/>
            <person name="Muzny D."/>
            <person name="Nazareth L.V."/>
            <person name="Ngo D.N."/>
            <person name="Okwuonu G.O."/>
            <person name="Pai G."/>
            <person name="Parker D."/>
            <person name="Paul H.A."/>
            <person name="Pfannkoch C."/>
            <person name="Pohl C.S."/>
            <person name="Rogers Y.-H.C."/>
            <person name="Ruiz S.J."/>
            <person name="Sabo A."/>
            <person name="Santibanez J."/>
            <person name="Schneider B.W."/>
            <person name="Smith S.M."/>
            <person name="Sodergren E."/>
            <person name="Svatek A.F."/>
            <person name="Utterback T.R."/>
            <person name="Vattathil S."/>
            <person name="Warren W."/>
            <person name="White C.S."/>
            <person name="Chinwalla A.T."/>
            <person name="Feng Y."/>
            <person name="Halpern A.L."/>
            <person name="Hillier L.W."/>
            <person name="Huang X."/>
            <person name="Minx P."/>
            <person name="Nelson J.O."/>
            <person name="Pepin K.H."/>
            <person name="Qin X."/>
            <person name="Sutton G.G."/>
            <person name="Venter E."/>
            <person name="Walenz B.P."/>
            <person name="Wallis J.W."/>
            <person name="Worley K.C."/>
            <person name="Yang S.-P."/>
            <person name="Jones S.M."/>
            <person name="Marra M.A."/>
            <person name="Rocchi M."/>
            <person name="Schein J.E."/>
            <person name="Baertsch R."/>
            <person name="Clarke L."/>
            <person name="Csuros M."/>
            <person name="Glasscock J."/>
            <person name="Harris R.A."/>
            <person name="Havlak P."/>
            <person name="Jackson A.R."/>
            <person name="Jiang H."/>
            <person name="Liu Y."/>
            <person name="Messina D.N."/>
            <person name="Shen Y."/>
            <person name="Song H.X.-Z."/>
            <person name="Wylie T."/>
            <person name="Zhang L."/>
            <person name="Birney E."/>
            <person name="Han K."/>
            <person name="Konkel M.K."/>
            <person name="Lee J."/>
            <person name="Smit A.F.A."/>
            <person name="Ullmer B."/>
            <person name="Wang H."/>
            <person name="Xing J."/>
            <person name="Burhans R."/>
            <person name="Cheng Z."/>
            <person name="Karro J.E."/>
            <person name="Ma J."/>
            <person name="Raney B."/>
            <person name="She X."/>
            <person name="Cox M.J."/>
            <person name="Demuth J.P."/>
            <person name="Dumas L.J."/>
            <person name="Han S.-G."/>
            <person name="Hopkins J."/>
            <person name="Karimpour-Fard A."/>
            <person name="Kim Y.H."/>
            <person name="Pollack J.R."/>
            <person name="Vinar T."/>
            <person name="Addo-Quaye C."/>
            <person name="Degenhardt J."/>
            <person name="Denby A."/>
            <person name="Hubisz M.J."/>
            <person name="Indap A."/>
            <person name="Kosiol C."/>
            <person name="Lahn B.T."/>
            <person name="Lawson H.A."/>
            <person name="Marklein A."/>
            <person name="Nielsen R."/>
            <person name="Vallender E.J."/>
            <person name="Clark A.G."/>
            <person name="Ferguson B."/>
            <person name="Hernandez R.D."/>
            <person name="Hirani K."/>
            <person name="Kehrer-Sawatzki H."/>
            <person name="Kolb J."/>
            <person name="Patil S."/>
            <person name="Pu L.-L."/>
            <person name="Ren Y."/>
            <person name="Smith D.G."/>
            <person name="Wheeler D.A."/>
            <person name="Schenck I."/>
            <person name="Ball E.V."/>
            <person name="Chen R."/>
            <person name="Cooper D.N."/>
            <person name="Giardine B."/>
            <person name="Hsu F."/>
            <person name="Kent W.J."/>
            <person name="Lesk A."/>
            <person name="Nelson D.L."/>
            <person name="O'brien W.E."/>
            <person name="Pruefer K."/>
            <person name="Stenson P.D."/>
            <person name="Wallace J.C."/>
            <person name="Ke H."/>
            <person name="Liu X.-M."/>
            <person name="Wang P."/>
            <person name="Xiang A.P."/>
            <person name="Yang F."/>
            <person name="Barber G.P."/>
            <person name="Haussler D."/>
            <person name="Karolchik D."/>
            <person name="Kern A.D."/>
            <person name="Kuhn R.M."/>
            <person name="Smith K.E."/>
            <person name="Zwieg A.S."/>
        </authorList>
    </citation>
    <scope>NUCLEOTIDE SEQUENCE [LARGE SCALE GENOMIC DNA]</scope>
    <source>
        <strain evidence="6">17573</strain>
    </source>
</reference>
<sequence>MDWLMGKSKAKPNGKKPAAEERKAYLEPEHTKARITDFQFKELVVLPREIDLNEWLASNTTTFFHHINLQYSTISEFCTGEACQTMAVCNTHGFPGPGTGRRGPQTKLSSAFKKPRGASAQAGGRRPLGFSPAGPRPHGPDGSQLGLVMGDTGADADNSWLHS</sequence>
<evidence type="ECO:0000256" key="2">
    <source>
        <dbReference type="ARBA" id="ARBA00022833"/>
    </source>
</evidence>
<dbReference type="SUPFAM" id="SSF101152">
    <property type="entry name" value="Mob1/phocein"/>
    <property type="match status" value="1"/>
</dbReference>
<evidence type="ECO:0000313" key="7">
    <source>
        <dbReference type="VGNC" id="VGNC:101353"/>
    </source>
</evidence>
<feature type="binding site" evidence="3">
    <location>
        <position position="83"/>
    </location>
    <ligand>
        <name>Zn(2+)</name>
        <dbReference type="ChEBI" id="CHEBI:29105"/>
    </ligand>
</feature>
<dbReference type="SMART" id="SM01388">
    <property type="entry name" value="Mob1_phocein"/>
    <property type="match status" value="1"/>
</dbReference>
<evidence type="ECO:0000256" key="1">
    <source>
        <dbReference type="ARBA" id="ARBA00005621"/>
    </source>
</evidence>
<reference evidence="5" key="3">
    <citation type="submission" date="2025-08" db="UniProtKB">
        <authorList>
            <consortium name="Ensembl"/>
        </authorList>
    </citation>
    <scope>IDENTIFICATION</scope>
    <source>
        <strain evidence="5">17573</strain>
    </source>
</reference>
<dbReference type="AlphaFoldDB" id="A0A5F8AI99"/>
<proteinExistence type="inferred from homology"/>
<keyword evidence="6" id="KW-1185">Reference proteome</keyword>
<feature type="region of interest" description="Disordered" evidence="4">
    <location>
        <begin position="1"/>
        <end position="21"/>
    </location>
</feature>
<dbReference type="GeneTree" id="ENSGT01120000271909"/>
<comment type="similarity">
    <text evidence="1">Belongs to the MOB1/phocein family.</text>
</comment>
<dbReference type="Bgee" id="ENSMMUG00000017450">
    <property type="expression patterns" value="Expressed in ileum and 21 other cell types or tissues"/>
</dbReference>
<feature type="region of interest" description="Disordered" evidence="4">
    <location>
        <begin position="95"/>
        <end position="163"/>
    </location>
</feature>
<reference evidence="5" key="4">
    <citation type="submission" date="2025-09" db="UniProtKB">
        <authorList>
            <consortium name="Ensembl"/>
        </authorList>
    </citation>
    <scope>IDENTIFICATION</scope>
    <source>
        <strain evidence="5">17573</strain>
    </source>
</reference>
<dbReference type="PANTHER" id="PTHR22599">
    <property type="entry name" value="MPS ONE BINDER KINASE ACTIVATOR-LIKE MOB"/>
    <property type="match status" value="1"/>
</dbReference>
<name>A0A5F8AI99_MACMU</name>
<dbReference type="Ensembl" id="ENSMMUT00000105503.1">
    <property type="protein sequence ID" value="ENSMMUP00000077567.1"/>
    <property type="gene ID" value="ENSMMUG00000017450.4"/>
</dbReference>
<evidence type="ECO:0000256" key="4">
    <source>
        <dbReference type="SAM" id="MobiDB-lite"/>
    </source>
</evidence>
<evidence type="ECO:0000313" key="5">
    <source>
        <dbReference type="Ensembl" id="ENSMMUP00000077567.1"/>
    </source>
</evidence>
<feature type="binding site" evidence="3">
    <location>
        <position position="78"/>
    </location>
    <ligand>
        <name>Zn(2+)</name>
        <dbReference type="ChEBI" id="CHEBI:29105"/>
    </ligand>
</feature>
<dbReference type="Proteomes" id="UP000006718">
    <property type="component" value="Chromosome 14"/>
</dbReference>
<dbReference type="InterPro" id="IPR036703">
    <property type="entry name" value="MOB_kinase_act_sf"/>
</dbReference>
<keyword evidence="2 3" id="KW-0862">Zinc</keyword>